<dbReference type="GO" id="GO:0007165">
    <property type="term" value="P:signal transduction"/>
    <property type="evidence" value="ECO:0007669"/>
    <property type="project" value="UniProtKB-KW"/>
</dbReference>
<sequence length="431" mass="49037">MNKKIEGDSASAQEAKVERHLQEQFSVLTVIGGVYGFYRSPRWSIISYSMYITMYTCSFLISADLLYSSIVLRNNISLFTVAFHAFLINCVVLTGSVSLTLQRRRTTEFLYNFDFTGYWTEYQESKFFVTLEAQSRRRILQLLILFLSGYCACGMIGVVGPFVDMRLGIDENVTNVTGIYWKGLPFAMWWPFDAHKSTISWISCFMCQGLWASFAPLMCTSAIILCFNSCEKLLNHMKLLIYAIEHLDLRAKNIFKKKFKYVTPDKQGIEYDDCYYECIVQNVKHHQKIVKAIDDFMILANYAIAVPFFGGGLLLGLAGLNILSRDDPRVGPKLFCASLGMTEALNMLLLCVYGEKFQHEGEKLFTSIMYTKWYTRSLKCRKALMILQCGTLRPVKITAAKLIVLNMATFANLTNSAYSIFNLNSVVSSGE</sequence>
<evidence type="ECO:0000256" key="9">
    <source>
        <dbReference type="ARBA" id="ARBA00023224"/>
    </source>
</evidence>
<keyword evidence="3 10" id="KW-0716">Sensory transduction</keyword>
<dbReference type="GO" id="GO:0005886">
    <property type="term" value="C:plasma membrane"/>
    <property type="evidence" value="ECO:0007669"/>
    <property type="project" value="UniProtKB-SubCell"/>
</dbReference>
<name>A0A2I4PH15_ADELI</name>
<comment type="caution">
    <text evidence="10">Lacks conserved residue(s) required for the propagation of feature annotation.</text>
</comment>
<evidence type="ECO:0000256" key="4">
    <source>
        <dbReference type="ARBA" id="ARBA00022692"/>
    </source>
</evidence>
<keyword evidence="4 10" id="KW-0812">Transmembrane</keyword>
<keyword evidence="8 10" id="KW-0675">Receptor</keyword>
<evidence type="ECO:0000256" key="3">
    <source>
        <dbReference type="ARBA" id="ARBA00022606"/>
    </source>
</evidence>
<keyword evidence="7 10" id="KW-0472">Membrane</keyword>
<dbReference type="GO" id="GO:0005549">
    <property type="term" value="F:odorant binding"/>
    <property type="evidence" value="ECO:0007669"/>
    <property type="project" value="InterPro"/>
</dbReference>
<keyword evidence="6 10" id="KW-1133">Transmembrane helix</keyword>
<keyword evidence="2" id="KW-1003">Cell membrane</keyword>
<dbReference type="InterPro" id="IPR004117">
    <property type="entry name" value="7tm6_olfct_rcpt"/>
</dbReference>
<keyword evidence="9 10" id="KW-0807">Transducer</keyword>
<feature type="transmembrane region" description="Helical" evidence="10">
    <location>
        <begin position="50"/>
        <end position="70"/>
    </location>
</feature>
<dbReference type="GO" id="GO:0004984">
    <property type="term" value="F:olfactory receptor activity"/>
    <property type="evidence" value="ECO:0007669"/>
    <property type="project" value="InterPro"/>
</dbReference>
<dbReference type="PANTHER" id="PTHR21137">
    <property type="entry name" value="ODORANT RECEPTOR"/>
    <property type="match status" value="1"/>
</dbReference>
<reference evidence="11" key="1">
    <citation type="submission" date="2016-01" db="EMBL/GenBank/DDBJ databases">
        <title>Candidate chemosensory genes identified in Adelphocoris lineolatus (Goeze) (Hemiptera: Miridae) by antennal transcriptome analysis.</title>
        <authorList>
            <person name="Xiao Y."/>
        </authorList>
    </citation>
    <scope>NUCLEOTIDE SEQUENCE</scope>
</reference>
<feature type="transmembrane region" description="Helical" evidence="10">
    <location>
        <begin position="296"/>
        <end position="320"/>
    </location>
</feature>
<keyword evidence="5 10" id="KW-0552">Olfaction</keyword>
<dbReference type="PANTHER" id="PTHR21137:SF35">
    <property type="entry name" value="ODORANT RECEPTOR 19A-RELATED"/>
    <property type="match status" value="1"/>
</dbReference>
<evidence type="ECO:0000256" key="5">
    <source>
        <dbReference type="ARBA" id="ARBA00022725"/>
    </source>
</evidence>
<proteinExistence type="evidence at transcript level"/>
<evidence type="ECO:0000256" key="8">
    <source>
        <dbReference type="ARBA" id="ARBA00023170"/>
    </source>
</evidence>
<dbReference type="EMBL" id="KU523618">
    <property type="protein sequence ID" value="APZ81440.1"/>
    <property type="molecule type" value="mRNA"/>
</dbReference>
<comment type="subcellular location">
    <subcellularLocation>
        <location evidence="1 10">Cell membrane</location>
        <topology evidence="1 10">Multi-pass membrane protein</topology>
    </subcellularLocation>
</comment>
<evidence type="ECO:0000256" key="7">
    <source>
        <dbReference type="ARBA" id="ARBA00023136"/>
    </source>
</evidence>
<evidence type="ECO:0000313" key="11">
    <source>
        <dbReference type="EMBL" id="APZ81440.1"/>
    </source>
</evidence>
<evidence type="ECO:0000256" key="2">
    <source>
        <dbReference type="ARBA" id="ARBA00022475"/>
    </source>
</evidence>
<protein>
    <recommendedName>
        <fullName evidence="10">Odorant receptor</fullName>
    </recommendedName>
</protein>
<comment type="similarity">
    <text evidence="10">Belongs to the insect chemoreceptor superfamily. Heteromeric odorant receptor channel (TC 1.A.69) family.</text>
</comment>
<evidence type="ECO:0000256" key="1">
    <source>
        <dbReference type="ARBA" id="ARBA00004651"/>
    </source>
</evidence>
<feature type="transmembrane region" description="Helical" evidence="10">
    <location>
        <begin position="199"/>
        <end position="227"/>
    </location>
</feature>
<dbReference type="Pfam" id="PF02949">
    <property type="entry name" value="7tm_6"/>
    <property type="match status" value="1"/>
</dbReference>
<evidence type="ECO:0000256" key="10">
    <source>
        <dbReference type="RuleBase" id="RU351113"/>
    </source>
</evidence>
<feature type="transmembrane region" description="Helical" evidence="10">
    <location>
        <begin position="76"/>
        <end position="101"/>
    </location>
</feature>
<accession>A0A2I4PH15</accession>
<evidence type="ECO:0000256" key="6">
    <source>
        <dbReference type="ARBA" id="ARBA00022989"/>
    </source>
</evidence>
<organism evidence="11">
    <name type="scientific">Adelphocoris lineolatus</name>
    <name type="common">Alfalfa plant bug</name>
    <dbReference type="NCBI Taxonomy" id="236346"/>
    <lineage>
        <taxon>Eukaryota</taxon>
        <taxon>Metazoa</taxon>
        <taxon>Ecdysozoa</taxon>
        <taxon>Arthropoda</taxon>
        <taxon>Hexapoda</taxon>
        <taxon>Insecta</taxon>
        <taxon>Pterygota</taxon>
        <taxon>Neoptera</taxon>
        <taxon>Paraneoptera</taxon>
        <taxon>Hemiptera</taxon>
        <taxon>Heteroptera</taxon>
        <taxon>Panheteroptera</taxon>
        <taxon>Cimicomorpha</taxon>
        <taxon>Miridae</taxon>
        <taxon>Mirini</taxon>
        <taxon>Adelphocoris</taxon>
    </lineage>
</organism>
<feature type="transmembrane region" description="Helical" evidence="10">
    <location>
        <begin position="142"/>
        <end position="163"/>
    </location>
</feature>
<dbReference type="AlphaFoldDB" id="A0A2I4PH15"/>